<keyword evidence="6" id="KW-0552">Olfaction</keyword>
<evidence type="ECO:0000313" key="10">
    <source>
        <dbReference type="EMBL" id="CAG9806561.1"/>
    </source>
</evidence>
<dbReference type="PANTHER" id="PTHR21066:SF3">
    <property type="entry name" value="IP02236P"/>
    <property type="match status" value="1"/>
</dbReference>
<gene>
    <name evidence="10" type="ORF">CHIRRI_LOCUS9416</name>
</gene>
<dbReference type="Pfam" id="PF22651">
    <property type="entry name" value="OBP47_like"/>
    <property type="match status" value="1"/>
</dbReference>
<protein>
    <recommendedName>
        <fullName evidence="9">OBP47-like domain-containing protein</fullName>
    </recommendedName>
</protein>
<evidence type="ECO:0000256" key="3">
    <source>
        <dbReference type="ARBA" id="ARBA00022448"/>
    </source>
</evidence>
<evidence type="ECO:0000256" key="2">
    <source>
        <dbReference type="ARBA" id="ARBA00008098"/>
    </source>
</evidence>
<feature type="region of interest" description="Disordered" evidence="7">
    <location>
        <begin position="208"/>
        <end position="246"/>
    </location>
</feature>
<dbReference type="GO" id="GO:0005576">
    <property type="term" value="C:extracellular region"/>
    <property type="evidence" value="ECO:0007669"/>
    <property type="project" value="UniProtKB-SubCell"/>
</dbReference>
<feature type="chain" id="PRO_5040457182" description="OBP47-like domain-containing protein" evidence="8">
    <location>
        <begin position="17"/>
        <end position="246"/>
    </location>
</feature>
<dbReference type="GO" id="GO:0005549">
    <property type="term" value="F:odorant binding"/>
    <property type="evidence" value="ECO:0007669"/>
    <property type="project" value="InterPro"/>
</dbReference>
<dbReference type="EMBL" id="OU895879">
    <property type="protein sequence ID" value="CAG9806561.1"/>
    <property type="molecule type" value="Genomic_DNA"/>
</dbReference>
<evidence type="ECO:0000259" key="9">
    <source>
        <dbReference type="Pfam" id="PF22651"/>
    </source>
</evidence>
<feature type="domain" description="OBP47-like" evidence="9">
    <location>
        <begin position="91"/>
        <end position="202"/>
    </location>
</feature>
<name>A0A9N9RX14_9DIPT</name>
<comment type="subcellular location">
    <subcellularLocation>
        <location evidence="1">Secreted</location>
    </subcellularLocation>
</comment>
<dbReference type="InterPro" id="IPR054577">
    <property type="entry name" value="OBP47-like_dom"/>
</dbReference>
<dbReference type="InterPro" id="IPR052295">
    <property type="entry name" value="Odorant-binding_protein"/>
</dbReference>
<evidence type="ECO:0000256" key="6">
    <source>
        <dbReference type="ARBA" id="ARBA00022725"/>
    </source>
</evidence>
<feature type="compositionally biased region" description="Basic and acidic residues" evidence="7">
    <location>
        <begin position="209"/>
        <end position="219"/>
    </location>
</feature>
<keyword evidence="11" id="KW-1185">Reference proteome</keyword>
<dbReference type="PANTHER" id="PTHR21066">
    <property type="entry name" value="ODORANT-BINDING PROTEIN 59A-RELATED"/>
    <property type="match status" value="1"/>
</dbReference>
<keyword evidence="4" id="KW-0964">Secreted</keyword>
<proteinExistence type="inferred from homology"/>
<dbReference type="AlphaFoldDB" id="A0A9N9RX14"/>
<reference evidence="10" key="1">
    <citation type="submission" date="2022-01" db="EMBL/GenBank/DDBJ databases">
        <authorList>
            <person name="King R."/>
        </authorList>
    </citation>
    <scope>NUCLEOTIDE SEQUENCE</scope>
</reference>
<dbReference type="GO" id="GO:0007608">
    <property type="term" value="P:sensory perception of smell"/>
    <property type="evidence" value="ECO:0007669"/>
    <property type="project" value="UniProtKB-KW"/>
</dbReference>
<evidence type="ECO:0000256" key="7">
    <source>
        <dbReference type="SAM" id="MobiDB-lite"/>
    </source>
</evidence>
<evidence type="ECO:0000313" key="11">
    <source>
        <dbReference type="Proteomes" id="UP001153620"/>
    </source>
</evidence>
<keyword evidence="5" id="KW-0716">Sensory transduction</keyword>
<dbReference type="Gene3D" id="1.10.238.270">
    <property type="match status" value="1"/>
</dbReference>
<organism evidence="10 11">
    <name type="scientific">Chironomus riparius</name>
    <dbReference type="NCBI Taxonomy" id="315576"/>
    <lineage>
        <taxon>Eukaryota</taxon>
        <taxon>Metazoa</taxon>
        <taxon>Ecdysozoa</taxon>
        <taxon>Arthropoda</taxon>
        <taxon>Hexapoda</taxon>
        <taxon>Insecta</taxon>
        <taxon>Pterygota</taxon>
        <taxon>Neoptera</taxon>
        <taxon>Endopterygota</taxon>
        <taxon>Diptera</taxon>
        <taxon>Nematocera</taxon>
        <taxon>Chironomoidea</taxon>
        <taxon>Chironomidae</taxon>
        <taxon>Chironominae</taxon>
        <taxon>Chironomus</taxon>
    </lineage>
</organism>
<dbReference type="InterPro" id="IPR036728">
    <property type="entry name" value="PBP_GOBP_sf"/>
</dbReference>
<accession>A0A9N9RX14</accession>
<feature type="compositionally biased region" description="Basic residues" evidence="7">
    <location>
        <begin position="220"/>
        <end position="235"/>
    </location>
</feature>
<dbReference type="SUPFAM" id="SSF47565">
    <property type="entry name" value="Insect pheromone/odorant-binding proteins"/>
    <property type="match status" value="1"/>
</dbReference>
<evidence type="ECO:0000256" key="1">
    <source>
        <dbReference type="ARBA" id="ARBA00004613"/>
    </source>
</evidence>
<evidence type="ECO:0000256" key="5">
    <source>
        <dbReference type="ARBA" id="ARBA00022606"/>
    </source>
</evidence>
<evidence type="ECO:0000256" key="4">
    <source>
        <dbReference type="ARBA" id="ARBA00022525"/>
    </source>
</evidence>
<sequence>MKLFIVLACIVAATVADHDKNGKQSKNPVCSKELTVKPTDCCPGMPSLKEHFDKCALQCNQSASADPSVTTAAPEKRGRGRHGSGNKQFYKCLMPCVIESAGILGPDGNVSSDLLSQQLLNGASSEWAPIVSNAVSSCFANATAKAQRKAKAGKNKQSEKQSSNDKKACDKLNGMIMKCVFKSLHTACPTPVDSTECKELNEKMAQCPCEHEGRGEGRAAKKGGKKEKKEKKNKGKQTDAPVESEM</sequence>
<keyword evidence="8" id="KW-0732">Signal</keyword>
<feature type="signal peptide" evidence="8">
    <location>
        <begin position="1"/>
        <end position="16"/>
    </location>
</feature>
<dbReference type="Proteomes" id="UP001153620">
    <property type="component" value="Chromosome 3"/>
</dbReference>
<reference evidence="10" key="2">
    <citation type="submission" date="2022-10" db="EMBL/GenBank/DDBJ databases">
        <authorList>
            <consortium name="ENA_rothamsted_submissions"/>
            <consortium name="culmorum"/>
            <person name="King R."/>
        </authorList>
    </citation>
    <scope>NUCLEOTIDE SEQUENCE</scope>
</reference>
<evidence type="ECO:0000256" key="8">
    <source>
        <dbReference type="SAM" id="SignalP"/>
    </source>
</evidence>
<keyword evidence="3" id="KW-0813">Transport</keyword>
<comment type="similarity">
    <text evidence="2">Belongs to the PBP/GOBP family.</text>
</comment>